<feature type="chain" id="PRO_5040151950" description="Cytochrome P450" evidence="10">
    <location>
        <begin position="20"/>
        <end position="502"/>
    </location>
</feature>
<dbReference type="GO" id="GO:0016705">
    <property type="term" value="F:oxidoreductase activity, acting on paired donors, with incorporation or reduction of molecular oxygen"/>
    <property type="evidence" value="ECO:0007669"/>
    <property type="project" value="InterPro"/>
</dbReference>
<organism evidence="11 12">
    <name type="scientific">Lactuca sativa</name>
    <name type="common">Garden lettuce</name>
    <dbReference type="NCBI Taxonomy" id="4236"/>
    <lineage>
        <taxon>Eukaryota</taxon>
        <taxon>Viridiplantae</taxon>
        <taxon>Streptophyta</taxon>
        <taxon>Embryophyta</taxon>
        <taxon>Tracheophyta</taxon>
        <taxon>Spermatophyta</taxon>
        <taxon>Magnoliopsida</taxon>
        <taxon>eudicotyledons</taxon>
        <taxon>Gunneridae</taxon>
        <taxon>Pentapetalae</taxon>
        <taxon>asterids</taxon>
        <taxon>campanulids</taxon>
        <taxon>Asterales</taxon>
        <taxon>Asteraceae</taxon>
        <taxon>Cichorioideae</taxon>
        <taxon>Cichorieae</taxon>
        <taxon>Lactucinae</taxon>
        <taxon>Lactuca</taxon>
    </lineage>
</organism>
<evidence type="ECO:0000313" key="11">
    <source>
        <dbReference type="EMBL" id="KAJ0191455.1"/>
    </source>
</evidence>
<sequence length="502" mass="57066">MTFPMVIILLLLLLPPLLALIIAVRITTKAVDVQQGNQKLPPGPYSWPIIGNLPHMLKGPHIYLTQLARSYGPLCSVKLGTHLFVIGSSPMAATEIMRAHDKLPTYRWVPKAGQDGLQDYSLIWATQCTDHWKLLRSLCRTELFSAKGLDLQSSLREKNVDKMVGFLKSKQGSLVNVRELVFASTVNILGNICFSKDFIDLDDDHKERRGLKRALYRLMKLGTTPNIADFYPRFEDPQGLKRKTSEAMNEAFGAWEHIIKERRATREAQKDTDSSDEQDFLDTMLGSGFSDLQINQLTVELFSGGTHSTASTIEWALAELIKNKEAMFALREELKREIGFTNYIKESQVSHLPYLHACVKETLRLHPPAPLLHPQAILEGCEIMKYTVPKNSQLIINVWAMGRDPNLWEDPLTFKPERFCDSNVDFKGQDFKFLPFGVGKRMCPGYPYAIKQIHLMLASLVQNFDWFLPNNIEDLSKLDMSENFGIISQRKKPLMVIPKCKC</sequence>
<dbReference type="Gramene" id="rna-gnl|WGS:NBSK|LSAT_8X7401_mrna">
    <property type="protein sequence ID" value="cds-PLY91629.1"/>
    <property type="gene ID" value="gene-LSAT_8X7401"/>
</dbReference>
<evidence type="ECO:0000256" key="9">
    <source>
        <dbReference type="RuleBase" id="RU000461"/>
    </source>
</evidence>
<dbReference type="PRINTS" id="PR00385">
    <property type="entry name" value="P450"/>
</dbReference>
<dbReference type="GO" id="GO:0005506">
    <property type="term" value="F:iron ion binding"/>
    <property type="evidence" value="ECO:0007669"/>
    <property type="project" value="InterPro"/>
</dbReference>
<protein>
    <recommendedName>
        <fullName evidence="13">Cytochrome P450</fullName>
    </recommendedName>
</protein>
<dbReference type="PANTHER" id="PTHR47950">
    <property type="entry name" value="CYTOCHROME P450, FAMILY 76, SUBFAMILY C, POLYPEPTIDE 5-RELATED"/>
    <property type="match status" value="1"/>
</dbReference>
<dbReference type="EMBL" id="NBSK02000008">
    <property type="protein sequence ID" value="KAJ0191455.1"/>
    <property type="molecule type" value="Genomic_DNA"/>
</dbReference>
<evidence type="ECO:0008006" key="13">
    <source>
        <dbReference type="Google" id="ProtNLM"/>
    </source>
</evidence>
<keyword evidence="4 8" id="KW-0479">Metal-binding</keyword>
<dbReference type="InterPro" id="IPR036396">
    <property type="entry name" value="Cyt_P450_sf"/>
</dbReference>
<reference evidence="11 12" key="1">
    <citation type="journal article" date="2017" name="Nat. Commun.">
        <title>Genome assembly with in vitro proximity ligation data and whole-genome triplication in lettuce.</title>
        <authorList>
            <person name="Reyes-Chin-Wo S."/>
            <person name="Wang Z."/>
            <person name="Yang X."/>
            <person name="Kozik A."/>
            <person name="Arikit S."/>
            <person name="Song C."/>
            <person name="Xia L."/>
            <person name="Froenicke L."/>
            <person name="Lavelle D.O."/>
            <person name="Truco M.J."/>
            <person name="Xia R."/>
            <person name="Zhu S."/>
            <person name="Xu C."/>
            <person name="Xu H."/>
            <person name="Xu X."/>
            <person name="Cox K."/>
            <person name="Korf I."/>
            <person name="Meyers B.C."/>
            <person name="Michelmore R.W."/>
        </authorList>
    </citation>
    <scope>NUCLEOTIDE SEQUENCE [LARGE SCALE GENOMIC DNA]</scope>
    <source>
        <strain evidence="12">cv. Salinas</strain>
        <tissue evidence="11">Seedlings</tissue>
    </source>
</reference>
<gene>
    <name evidence="11" type="ORF">LSAT_V11C800392120</name>
</gene>
<evidence type="ECO:0000256" key="2">
    <source>
        <dbReference type="ARBA" id="ARBA00010617"/>
    </source>
</evidence>
<dbReference type="InterPro" id="IPR001128">
    <property type="entry name" value="Cyt_P450"/>
</dbReference>
<evidence type="ECO:0000256" key="8">
    <source>
        <dbReference type="PIRSR" id="PIRSR602401-1"/>
    </source>
</evidence>
<keyword evidence="12" id="KW-1185">Reference proteome</keyword>
<keyword evidence="3 8" id="KW-0349">Heme</keyword>
<dbReference type="PRINTS" id="PR00463">
    <property type="entry name" value="EP450I"/>
</dbReference>
<evidence type="ECO:0000256" key="3">
    <source>
        <dbReference type="ARBA" id="ARBA00022617"/>
    </source>
</evidence>
<dbReference type="FunFam" id="1.10.630.10:FF:000126">
    <property type="entry name" value="Predicted protein"/>
    <property type="match status" value="1"/>
</dbReference>
<dbReference type="Pfam" id="PF00067">
    <property type="entry name" value="p450"/>
    <property type="match status" value="1"/>
</dbReference>
<keyword evidence="7 9" id="KW-0503">Monooxygenase</keyword>
<dbReference type="AlphaFoldDB" id="A0A9R1WWC5"/>
<dbReference type="PROSITE" id="PS00086">
    <property type="entry name" value="CYTOCHROME_P450"/>
    <property type="match status" value="1"/>
</dbReference>
<feature type="signal peptide" evidence="10">
    <location>
        <begin position="1"/>
        <end position="19"/>
    </location>
</feature>
<evidence type="ECO:0000256" key="10">
    <source>
        <dbReference type="SAM" id="SignalP"/>
    </source>
</evidence>
<keyword evidence="10" id="KW-0732">Signal</keyword>
<evidence type="ECO:0000256" key="6">
    <source>
        <dbReference type="ARBA" id="ARBA00023004"/>
    </source>
</evidence>
<dbReference type="InterPro" id="IPR002401">
    <property type="entry name" value="Cyt_P450_E_grp-I"/>
</dbReference>
<dbReference type="InterPro" id="IPR017972">
    <property type="entry name" value="Cyt_P450_CS"/>
</dbReference>
<dbReference type="GO" id="GO:0004497">
    <property type="term" value="F:monooxygenase activity"/>
    <property type="evidence" value="ECO:0007669"/>
    <property type="project" value="UniProtKB-KW"/>
</dbReference>
<dbReference type="PANTHER" id="PTHR47950:SF49">
    <property type="entry name" value="CYTOCHROME P450"/>
    <property type="match status" value="1"/>
</dbReference>
<dbReference type="Proteomes" id="UP000235145">
    <property type="component" value="Unassembled WGS sequence"/>
</dbReference>
<dbReference type="Gene3D" id="1.10.630.10">
    <property type="entry name" value="Cytochrome P450"/>
    <property type="match status" value="1"/>
</dbReference>
<name>A0A9R1WWC5_LACSA</name>
<dbReference type="SMR" id="A0A9R1WWC5"/>
<proteinExistence type="inferred from homology"/>
<comment type="caution">
    <text evidence="11">The sequence shown here is derived from an EMBL/GenBank/DDBJ whole genome shotgun (WGS) entry which is preliminary data.</text>
</comment>
<keyword evidence="6 8" id="KW-0408">Iron</keyword>
<evidence type="ECO:0000313" key="12">
    <source>
        <dbReference type="Proteomes" id="UP000235145"/>
    </source>
</evidence>
<evidence type="ECO:0000256" key="4">
    <source>
        <dbReference type="ARBA" id="ARBA00022723"/>
    </source>
</evidence>
<feature type="binding site" description="axial binding residue" evidence="8">
    <location>
        <position position="443"/>
    </location>
    <ligand>
        <name>heme</name>
        <dbReference type="ChEBI" id="CHEBI:30413"/>
    </ligand>
    <ligandPart>
        <name>Fe</name>
        <dbReference type="ChEBI" id="CHEBI:18248"/>
    </ligandPart>
</feature>
<keyword evidence="5 9" id="KW-0560">Oxidoreductase</keyword>
<comment type="cofactor">
    <cofactor evidence="1 8">
        <name>heme</name>
        <dbReference type="ChEBI" id="CHEBI:30413"/>
    </cofactor>
</comment>
<dbReference type="GO" id="GO:0020037">
    <property type="term" value="F:heme binding"/>
    <property type="evidence" value="ECO:0007669"/>
    <property type="project" value="InterPro"/>
</dbReference>
<dbReference type="SUPFAM" id="SSF48264">
    <property type="entry name" value="Cytochrome P450"/>
    <property type="match status" value="1"/>
</dbReference>
<comment type="similarity">
    <text evidence="2 9">Belongs to the cytochrome P450 family.</text>
</comment>
<evidence type="ECO:0000256" key="5">
    <source>
        <dbReference type="ARBA" id="ARBA00023002"/>
    </source>
</evidence>
<dbReference type="OrthoDB" id="1877779at2759"/>
<evidence type="ECO:0000256" key="1">
    <source>
        <dbReference type="ARBA" id="ARBA00001971"/>
    </source>
</evidence>
<evidence type="ECO:0000256" key="7">
    <source>
        <dbReference type="ARBA" id="ARBA00023033"/>
    </source>
</evidence>
<accession>A0A9R1WWC5</accession>